<dbReference type="CDD" id="cd07979">
    <property type="entry name" value="HFD_TAF9"/>
    <property type="match status" value="1"/>
</dbReference>
<evidence type="ECO:0008006" key="8">
    <source>
        <dbReference type="Google" id="ProtNLM"/>
    </source>
</evidence>
<dbReference type="eggNOG" id="KOG3334">
    <property type="taxonomic scope" value="Eukaryota"/>
</dbReference>
<dbReference type="GO" id="GO:0046982">
    <property type="term" value="F:protein heterodimerization activity"/>
    <property type="evidence" value="ECO:0007669"/>
    <property type="project" value="InterPro"/>
</dbReference>
<dbReference type="AlphaFoldDB" id="F0ZC88"/>
<evidence type="ECO:0000256" key="5">
    <source>
        <dbReference type="ARBA" id="ARBA00023242"/>
    </source>
</evidence>
<dbReference type="RefSeq" id="XP_003285014.1">
    <property type="nucleotide sequence ID" value="XM_003284966.1"/>
</dbReference>
<evidence type="ECO:0000256" key="1">
    <source>
        <dbReference type="ARBA" id="ARBA00004123"/>
    </source>
</evidence>
<proteinExistence type="inferred from homology"/>
<dbReference type="VEuPathDB" id="AmoebaDB:DICPUDRAFT_11902"/>
<keyword evidence="3" id="KW-0805">Transcription regulation</keyword>
<feature type="non-terminal residue" evidence="6">
    <location>
        <position position="134"/>
    </location>
</feature>
<name>F0ZC88_DICPU</name>
<dbReference type="InterPro" id="IPR009072">
    <property type="entry name" value="Histone-fold"/>
</dbReference>
<gene>
    <name evidence="6" type="ORF">DICPUDRAFT_11902</name>
</gene>
<organism evidence="6 7">
    <name type="scientific">Dictyostelium purpureum</name>
    <name type="common">Slime mold</name>
    <dbReference type="NCBI Taxonomy" id="5786"/>
    <lineage>
        <taxon>Eukaryota</taxon>
        <taxon>Amoebozoa</taxon>
        <taxon>Evosea</taxon>
        <taxon>Eumycetozoa</taxon>
        <taxon>Dictyostelia</taxon>
        <taxon>Dictyosteliales</taxon>
        <taxon>Dictyosteliaceae</taxon>
        <taxon>Dictyostelium</taxon>
    </lineage>
</organism>
<protein>
    <recommendedName>
        <fullName evidence="8">Transcription initiation factor TFIID subunit 9</fullName>
    </recommendedName>
</protein>
<dbReference type="Proteomes" id="UP000001064">
    <property type="component" value="Unassembled WGS sequence"/>
</dbReference>
<reference evidence="7" key="1">
    <citation type="journal article" date="2011" name="Genome Biol.">
        <title>Comparative genomics of the social amoebae Dictyostelium discoideum and Dictyostelium purpureum.</title>
        <authorList>
            <consortium name="US DOE Joint Genome Institute (JGI-PGF)"/>
            <person name="Sucgang R."/>
            <person name="Kuo A."/>
            <person name="Tian X."/>
            <person name="Salerno W."/>
            <person name="Parikh A."/>
            <person name="Feasley C.L."/>
            <person name="Dalin E."/>
            <person name="Tu H."/>
            <person name="Huang E."/>
            <person name="Barry K."/>
            <person name="Lindquist E."/>
            <person name="Shapiro H."/>
            <person name="Bruce D."/>
            <person name="Schmutz J."/>
            <person name="Salamov A."/>
            <person name="Fey P."/>
            <person name="Gaudet P."/>
            <person name="Anjard C."/>
            <person name="Babu M.M."/>
            <person name="Basu S."/>
            <person name="Bushmanova Y."/>
            <person name="van der Wel H."/>
            <person name="Katoh-Kurasawa M."/>
            <person name="Dinh C."/>
            <person name="Coutinho P.M."/>
            <person name="Saito T."/>
            <person name="Elias M."/>
            <person name="Schaap P."/>
            <person name="Kay R.R."/>
            <person name="Henrissat B."/>
            <person name="Eichinger L."/>
            <person name="Rivero F."/>
            <person name="Putnam N.H."/>
            <person name="West C.M."/>
            <person name="Loomis W.F."/>
            <person name="Chisholm R.L."/>
            <person name="Shaulsky G."/>
            <person name="Strassmann J.E."/>
            <person name="Queller D.C."/>
            <person name="Kuspa A."/>
            <person name="Grigoriev I.V."/>
        </authorList>
    </citation>
    <scope>NUCLEOTIDE SEQUENCE [LARGE SCALE GENOMIC DNA]</scope>
    <source>
        <strain evidence="7">QSDP1</strain>
    </source>
</reference>
<dbReference type="GO" id="GO:0000124">
    <property type="term" value="C:SAGA complex"/>
    <property type="evidence" value="ECO:0000318"/>
    <property type="project" value="GO_Central"/>
</dbReference>
<comment type="subcellular location">
    <subcellularLocation>
        <location evidence="1">Nucleus</location>
    </subcellularLocation>
</comment>
<evidence type="ECO:0000256" key="2">
    <source>
        <dbReference type="ARBA" id="ARBA00007646"/>
    </source>
</evidence>
<evidence type="ECO:0000313" key="6">
    <source>
        <dbReference type="EMBL" id="EGC38456.1"/>
    </source>
</evidence>
<dbReference type="OrthoDB" id="341924at2759"/>
<dbReference type="InParanoid" id="F0ZC88"/>
<feature type="non-terminal residue" evidence="6">
    <location>
        <position position="1"/>
    </location>
</feature>
<dbReference type="PANTHER" id="PTHR48068">
    <property type="entry name" value="TAF9 RNA POLYMERASE II, TATA BOX-BINDING PROTEIN (TBP)-ASSOCIATED FACTOR"/>
    <property type="match status" value="1"/>
</dbReference>
<dbReference type="SUPFAM" id="SSF47113">
    <property type="entry name" value="Histone-fold"/>
    <property type="match status" value="1"/>
</dbReference>
<keyword evidence="4" id="KW-0804">Transcription</keyword>
<dbReference type="EMBL" id="GL870976">
    <property type="protein sequence ID" value="EGC38456.1"/>
    <property type="molecule type" value="Genomic_DNA"/>
</dbReference>
<dbReference type="OMA" id="PHDAQVM"/>
<dbReference type="InterPro" id="IPR051431">
    <property type="entry name" value="TFIID_subunit_9"/>
</dbReference>
<dbReference type="Pfam" id="PF02291">
    <property type="entry name" value="TFIID-31kDa"/>
    <property type="match status" value="1"/>
</dbReference>
<sequence>ITQTNLDEPRDARVIKSILKTMGVQAHDPRVVNQLLEFMYKYVFEVLQDSIVYSEHSGKTDIDVSDVRLSIQSRVNYQITTPPPRELLSSIADEKNKTPLPQIPNRFGVFLPADEYCLTSPNYQVNPPKPAPQP</sequence>
<dbReference type="GO" id="GO:0003713">
    <property type="term" value="F:transcription coactivator activity"/>
    <property type="evidence" value="ECO:0000318"/>
    <property type="project" value="GO_Central"/>
</dbReference>
<dbReference type="KEGG" id="dpp:DICPUDRAFT_11902"/>
<dbReference type="GO" id="GO:0005669">
    <property type="term" value="C:transcription factor TFIID complex"/>
    <property type="evidence" value="ECO:0000318"/>
    <property type="project" value="GO_Central"/>
</dbReference>
<evidence type="ECO:0000313" key="7">
    <source>
        <dbReference type="Proteomes" id="UP000001064"/>
    </source>
</evidence>
<evidence type="ECO:0000256" key="3">
    <source>
        <dbReference type="ARBA" id="ARBA00023015"/>
    </source>
</evidence>
<comment type="similarity">
    <text evidence="2">Belongs to the TAF9 family.</text>
</comment>
<dbReference type="STRING" id="5786.F0ZC88"/>
<dbReference type="InterPro" id="IPR003162">
    <property type="entry name" value="TFIID-31"/>
</dbReference>
<evidence type="ECO:0000256" key="4">
    <source>
        <dbReference type="ARBA" id="ARBA00023163"/>
    </source>
</evidence>
<dbReference type="PANTHER" id="PTHR48068:SF4">
    <property type="entry name" value="TATA-BOX BINDING PROTEIN ASSOCIATED FACTOR 9"/>
    <property type="match status" value="1"/>
</dbReference>
<dbReference type="Gene3D" id="1.10.20.10">
    <property type="entry name" value="Histone, subunit A"/>
    <property type="match status" value="1"/>
</dbReference>
<keyword evidence="7" id="KW-1185">Reference proteome</keyword>
<keyword evidence="5" id="KW-0539">Nucleus</keyword>
<accession>F0ZC88</accession>
<dbReference type="GO" id="GO:0051123">
    <property type="term" value="P:RNA polymerase II preinitiation complex assembly"/>
    <property type="evidence" value="ECO:0000318"/>
    <property type="project" value="GO_Central"/>
</dbReference>
<dbReference type="FunFam" id="1.10.20.10:FF:000018">
    <property type="entry name" value="Transcription initiation factor TFIID subunit 9"/>
    <property type="match status" value="1"/>
</dbReference>
<dbReference type="GeneID" id="10502101"/>